<dbReference type="EMBL" id="JACASF010000004">
    <property type="protein sequence ID" value="KAF6482086.1"/>
    <property type="molecule type" value="Genomic_DNA"/>
</dbReference>
<name>A0A7J8IBP8_MOLMO</name>
<gene>
    <name evidence="1" type="ORF">HJG59_016698</name>
</gene>
<proteinExistence type="predicted"/>
<accession>A0A7J8IBP8</accession>
<protein>
    <submittedName>
        <fullName evidence="1">Solute carrier family 25 member 41</fullName>
    </submittedName>
</protein>
<dbReference type="AlphaFoldDB" id="A0A7J8IBP8"/>
<evidence type="ECO:0000313" key="2">
    <source>
        <dbReference type="Proteomes" id="UP000550707"/>
    </source>
</evidence>
<dbReference type="Proteomes" id="UP000550707">
    <property type="component" value="Unassembled WGS sequence"/>
</dbReference>
<sequence>MVSTYSRLLLSMPSSSPSLNSVRITSVECMGPHPFRNVSLLAPWLWPPPRHSSTPWRY</sequence>
<reference evidence="1 2" key="1">
    <citation type="journal article" date="2020" name="Nature">
        <title>Six reference-quality genomes reveal evolution of bat adaptations.</title>
        <authorList>
            <person name="Jebb D."/>
            <person name="Huang Z."/>
            <person name="Pippel M."/>
            <person name="Hughes G.M."/>
            <person name="Lavrichenko K."/>
            <person name="Devanna P."/>
            <person name="Winkler S."/>
            <person name="Jermiin L.S."/>
            <person name="Skirmuntt E.C."/>
            <person name="Katzourakis A."/>
            <person name="Burkitt-Gray L."/>
            <person name="Ray D.A."/>
            <person name="Sullivan K.A.M."/>
            <person name="Roscito J.G."/>
            <person name="Kirilenko B.M."/>
            <person name="Davalos L.M."/>
            <person name="Corthals A.P."/>
            <person name="Power M.L."/>
            <person name="Jones G."/>
            <person name="Ransome R.D."/>
            <person name="Dechmann D.K.N."/>
            <person name="Locatelli A.G."/>
            <person name="Puechmaille S.J."/>
            <person name="Fedrigo O."/>
            <person name="Jarvis E.D."/>
            <person name="Hiller M."/>
            <person name="Vernes S.C."/>
            <person name="Myers E.W."/>
            <person name="Teeling E.C."/>
        </authorList>
    </citation>
    <scope>NUCLEOTIDE SEQUENCE [LARGE SCALE GENOMIC DNA]</scope>
    <source>
        <strain evidence="1">MMolMol1</strain>
        <tissue evidence="1">Muscle</tissue>
    </source>
</reference>
<organism evidence="1 2">
    <name type="scientific">Molossus molossus</name>
    <name type="common">Pallas' mastiff bat</name>
    <name type="synonym">Vespertilio molossus</name>
    <dbReference type="NCBI Taxonomy" id="27622"/>
    <lineage>
        <taxon>Eukaryota</taxon>
        <taxon>Metazoa</taxon>
        <taxon>Chordata</taxon>
        <taxon>Craniata</taxon>
        <taxon>Vertebrata</taxon>
        <taxon>Euteleostomi</taxon>
        <taxon>Mammalia</taxon>
        <taxon>Eutheria</taxon>
        <taxon>Laurasiatheria</taxon>
        <taxon>Chiroptera</taxon>
        <taxon>Yangochiroptera</taxon>
        <taxon>Molossidae</taxon>
        <taxon>Molossus</taxon>
    </lineage>
</organism>
<keyword evidence="2" id="KW-1185">Reference proteome</keyword>
<comment type="caution">
    <text evidence="1">The sequence shown here is derived from an EMBL/GenBank/DDBJ whole genome shotgun (WGS) entry which is preliminary data.</text>
</comment>
<evidence type="ECO:0000313" key="1">
    <source>
        <dbReference type="EMBL" id="KAF6482086.1"/>
    </source>
</evidence>